<keyword evidence="3 6" id="KW-0808">Transferase</keyword>
<comment type="similarity">
    <text evidence="6">Belongs to the precorrin methyltransferase family.</text>
</comment>
<reference evidence="8 9" key="1">
    <citation type="submission" date="2019-11" db="EMBL/GenBank/DDBJ databases">
        <title>Acidiferrimicrobium australis gen. nov., sp. nov., an acidophilic and obligately heterotrophic, member of the Actinobacteria that catalyses dissimilatory oxido- reduction of iron isolated from metal-rich acidic water in Chile.</title>
        <authorList>
            <person name="Gonzalez D."/>
            <person name="Huber K."/>
            <person name="Hedrich S."/>
            <person name="Rojas-Villalobos C."/>
            <person name="Quatrini R."/>
            <person name="Dinamarca M.A."/>
            <person name="Schwarz A."/>
            <person name="Canales C."/>
            <person name="Nancucheo I."/>
        </authorList>
    </citation>
    <scope>NUCLEOTIDE SEQUENCE [LARGE SCALE GENOMIC DNA]</scope>
    <source>
        <strain evidence="8 9">USS-CCA1</strain>
    </source>
</reference>
<dbReference type="EMBL" id="WJHE01000694">
    <property type="protein sequence ID" value="MST33699.1"/>
    <property type="molecule type" value="Genomic_DNA"/>
</dbReference>
<gene>
    <name evidence="8" type="primary">cobA</name>
    <name evidence="8" type="ORF">GHK86_13350</name>
</gene>
<evidence type="ECO:0000313" key="8">
    <source>
        <dbReference type="EMBL" id="MST33699.1"/>
    </source>
</evidence>
<dbReference type="Gene3D" id="3.40.1010.10">
    <property type="entry name" value="Cobalt-precorrin-4 Transmethylase, Domain 1"/>
    <property type="match status" value="1"/>
</dbReference>
<keyword evidence="9" id="KW-1185">Reference proteome</keyword>
<dbReference type="InterPro" id="IPR003043">
    <property type="entry name" value="Uropor_MeTrfase_CS"/>
</dbReference>
<dbReference type="PANTHER" id="PTHR45790:SF3">
    <property type="entry name" value="S-ADENOSYL-L-METHIONINE-DEPENDENT UROPORPHYRINOGEN III METHYLTRANSFERASE, CHLOROPLASTIC"/>
    <property type="match status" value="1"/>
</dbReference>
<dbReference type="Proteomes" id="UP000437736">
    <property type="component" value="Unassembled WGS sequence"/>
</dbReference>
<evidence type="ECO:0000256" key="4">
    <source>
        <dbReference type="ARBA" id="ARBA00022691"/>
    </source>
</evidence>
<keyword evidence="4" id="KW-0949">S-adenosyl-L-methionine</keyword>
<organism evidence="8 9">
    <name type="scientific">Acidiferrimicrobium australe</name>
    <dbReference type="NCBI Taxonomy" id="2664430"/>
    <lineage>
        <taxon>Bacteria</taxon>
        <taxon>Bacillati</taxon>
        <taxon>Actinomycetota</taxon>
        <taxon>Acidimicrobiia</taxon>
        <taxon>Acidimicrobiales</taxon>
        <taxon>Acidimicrobiaceae</taxon>
        <taxon>Acidiferrimicrobium</taxon>
    </lineage>
</organism>
<evidence type="ECO:0000256" key="2">
    <source>
        <dbReference type="ARBA" id="ARBA00022603"/>
    </source>
</evidence>
<dbReference type="GO" id="GO:0032259">
    <property type="term" value="P:methylation"/>
    <property type="evidence" value="ECO:0007669"/>
    <property type="project" value="UniProtKB-KW"/>
</dbReference>
<evidence type="ECO:0000256" key="3">
    <source>
        <dbReference type="ARBA" id="ARBA00022679"/>
    </source>
</evidence>
<dbReference type="InterPro" id="IPR014777">
    <property type="entry name" value="4pyrrole_Mease_sub1"/>
</dbReference>
<dbReference type="NCBIfam" id="NF004790">
    <property type="entry name" value="PRK06136.1"/>
    <property type="match status" value="1"/>
</dbReference>
<dbReference type="PANTHER" id="PTHR45790">
    <property type="entry name" value="SIROHEME SYNTHASE-RELATED"/>
    <property type="match status" value="1"/>
</dbReference>
<dbReference type="PROSITE" id="PS00839">
    <property type="entry name" value="SUMT_1"/>
    <property type="match status" value="1"/>
</dbReference>
<dbReference type="Gene3D" id="3.30.950.10">
    <property type="entry name" value="Methyltransferase, Cobalt-precorrin-4 Transmethylase, Domain 2"/>
    <property type="match status" value="1"/>
</dbReference>
<name>A0ABW9QW83_9ACTN</name>
<sequence>MTVYLVGAGPGDPGLLTVRGAELLRTADVVLYDRLVRADILTLVRSEALCIDVGKRAGTDTPDADRRQHEIGQLLIEHGRTSAVVVRLKGGDPFVFGRGGEEVEILEEAGIDWQIVPGVTSALGVPGAAGIPVTHRGLASSVTVVTGHTLDSGKTSHPGHEPNWDALARTGGTLVILMGMASRKAVAAALVDAGRAADTPVAVIQDGTTPAQRMVRTTLAGLPDVDLGAPAVIVVGPVVDVAPRAPGAPQG</sequence>
<dbReference type="SUPFAM" id="SSF53790">
    <property type="entry name" value="Tetrapyrrole methylase"/>
    <property type="match status" value="1"/>
</dbReference>
<accession>A0ABW9QW83</accession>
<dbReference type="InterPro" id="IPR035996">
    <property type="entry name" value="4pyrrol_Methylase_sf"/>
</dbReference>
<dbReference type="InterPro" id="IPR006366">
    <property type="entry name" value="CobA/CysG_C"/>
</dbReference>
<dbReference type="EC" id="2.1.1.107" evidence="1"/>
<protein>
    <recommendedName>
        <fullName evidence="1">uroporphyrinogen-III C-methyltransferase</fullName>
        <ecNumber evidence="1">2.1.1.107</ecNumber>
    </recommendedName>
</protein>
<feature type="domain" description="Tetrapyrrole methylase" evidence="7">
    <location>
        <begin position="2"/>
        <end position="222"/>
    </location>
</feature>
<dbReference type="Pfam" id="PF00590">
    <property type="entry name" value="TP_methylase"/>
    <property type="match status" value="1"/>
</dbReference>
<evidence type="ECO:0000259" key="7">
    <source>
        <dbReference type="Pfam" id="PF00590"/>
    </source>
</evidence>
<dbReference type="GO" id="GO:0004851">
    <property type="term" value="F:uroporphyrin-III C-methyltransferase activity"/>
    <property type="evidence" value="ECO:0007669"/>
    <property type="project" value="UniProtKB-EC"/>
</dbReference>
<dbReference type="InterPro" id="IPR050161">
    <property type="entry name" value="Siro_Cobalamin_biosynth"/>
</dbReference>
<comment type="caution">
    <text evidence="8">The sequence shown here is derived from an EMBL/GenBank/DDBJ whole genome shotgun (WGS) entry which is preliminary data.</text>
</comment>
<proteinExistence type="inferred from homology"/>
<dbReference type="PROSITE" id="PS00840">
    <property type="entry name" value="SUMT_2"/>
    <property type="match status" value="1"/>
</dbReference>
<evidence type="ECO:0000256" key="6">
    <source>
        <dbReference type="RuleBase" id="RU003960"/>
    </source>
</evidence>
<dbReference type="CDD" id="cd11642">
    <property type="entry name" value="SUMT"/>
    <property type="match status" value="1"/>
</dbReference>
<keyword evidence="5" id="KW-0627">Porphyrin biosynthesis</keyword>
<keyword evidence="2 6" id="KW-0489">Methyltransferase</keyword>
<dbReference type="NCBIfam" id="TIGR01469">
    <property type="entry name" value="cobA_cysG_Cterm"/>
    <property type="match status" value="1"/>
</dbReference>
<dbReference type="InterPro" id="IPR000878">
    <property type="entry name" value="4pyrrol_Mease"/>
</dbReference>
<evidence type="ECO:0000256" key="5">
    <source>
        <dbReference type="ARBA" id="ARBA00023244"/>
    </source>
</evidence>
<evidence type="ECO:0000313" key="9">
    <source>
        <dbReference type="Proteomes" id="UP000437736"/>
    </source>
</evidence>
<evidence type="ECO:0000256" key="1">
    <source>
        <dbReference type="ARBA" id="ARBA00012162"/>
    </source>
</evidence>
<dbReference type="InterPro" id="IPR014776">
    <property type="entry name" value="4pyrrole_Mease_sub2"/>
</dbReference>